<comment type="caution">
    <text evidence="9">The sequence shown here is derived from an EMBL/GenBank/DDBJ whole genome shotgun (WGS) entry which is preliminary data.</text>
</comment>
<dbReference type="EC" id="3.1.4.-" evidence="6"/>
<evidence type="ECO:0000259" key="8">
    <source>
        <dbReference type="PROSITE" id="PS51845"/>
    </source>
</evidence>
<dbReference type="PANTHER" id="PTHR48106">
    <property type="entry name" value="QUINONE OXIDOREDUCTASE PIG3-RELATED"/>
    <property type="match status" value="1"/>
</dbReference>
<feature type="binding site" evidence="4">
    <location>
        <position position="921"/>
    </location>
    <ligand>
        <name>AMP</name>
        <dbReference type="ChEBI" id="CHEBI:456215"/>
    </ligand>
</feature>
<feature type="region of interest" description="Disordered" evidence="7">
    <location>
        <begin position="501"/>
        <end position="523"/>
    </location>
</feature>
<feature type="compositionally biased region" description="Polar residues" evidence="7">
    <location>
        <begin position="1172"/>
        <end position="1200"/>
    </location>
</feature>
<feature type="domain" description="PDEase" evidence="8">
    <location>
        <begin position="618"/>
        <end position="964"/>
    </location>
</feature>
<name>A0A1S9RLI1_PENBI</name>
<dbReference type="InterPro" id="IPR011032">
    <property type="entry name" value="GroES-like_sf"/>
</dbReference>
<dbReference type="Pfam" id="PF00107">
    <property type="entry name" value="ADH_zinc_N"/>
    <property type="match status" value="1"/>
</dbReference>
<feature type="binding site" evidence="5">
    <location>
        <position position="751"/>
    </location>
    <ligand>
        <name>Zn(2+)</name>
        <dbReference type="ChEBI" id="CHEBI:29105"/>
        <label>1</label>
    </ligand>
</feature>
<reference evidence="10" key="1">
    <citation type="submission" date="2015-09" db="EMBL/GenBank/DDBJ databases">
        <authorList>
            <person name="Fill T.P."/>
            <person name="Baretta J.F."/>
            <person name="de Almeida L.G."/>
            <person name="Rocha M."/>
            <person name="de Souza D.H."/>
            <person name="Malavazi I."/>
            <person name="Cerdeira L.T."/>
            <person name="Hong H."/>
            <person name="Samborskyy M."/>
            <person name="de Vasconcelos A.T."/>
            <person name="Leadlay P."/>
            <person name="Rodrigues-Filho E."/>
        </authorList>
    </citation>
    <scope>NUCLEOTIDE SEQUENCE [LARGE SCALE GENOMIC DNA]</scope>
    <source>
        <strain evidence="10">LaBioMMi 136</strain>
    </source>
</reference>
<dbReference type="PRINTS" id="PR00387">
    <property type="entry name" value="PDIESTERASE1"/>
</dbReference>
<keyword evidence="5 6" id="KW-0479">Metal-binding</keyword>
<evidence type="ECO:0000256" key="5">
    <source>
        <dbReference type="PIRSR" id="PIRSR623088-3"/>
    </source>
</evidence>
<dbReference type="SUPFAM" id="SSF51735">
    <property type="entry name" value="NAD(P)-binding Rossmann-fold domains"/>
    <property type="match status" value="1"/>
</dbReference>
<evidence type="ECO:0000256" key="7">
    <source>
        <dbReference type="SAM" id="MobiDB-lite"/>
    </source>
</evidence>
<dbReference type="PROSITE" id="PS00126">
    <property type="entry name" value="PDEASE_I_1"/>
    <property type="match status" value="1"/>
</dbReference>
<sequence length="1338" mass="146208">MSTTMRAIAVQGGKGPATAMHVTDIPKPVPAPGQALVKIRAFGLNRMDLLQREGLYPLPPQAPETMGVEFSGVIEGFGDEAAAAKCGFKDGDEVFGLAYGGAYAEYVVVSTKMLVHKPKQLSWEEAAGVPETWITASQALLLIGEFKSGQSVLWHAGASSVSISGIQLAKAEGASAIYATAGSQEKIDFLEKELGVTKAFNYKTDDWAAEIQKITNGAGVNLTVDFIGAPYFQGDLDVAARDGRVVLLGLMGGGKLPDGVNIAPLLFKRVRVEGSTLRSRDVEYQGKLRDTLVEHALPKFCDGTFKVFVEKVFPFEEIVAAHQLLESNKTKGKIICVVGGVYVDDRVRSERWVRRNSIDTSTLSSAGSLGFSDEPDALHADIEQLLEVCKKIYLCQTGASFATKLAELSDHSGSDCTPIFAFCGIDFSSDESNLARRKVGRVSWGDTAPPSPGSVQRTFTFSSHSDEAPGLSLLSGVSTDIQVQDGPSLVVPIALLRAAGSDAPSDPATDPTSEPQSQSPVTLEHKQIARCLDAGAMDVLLTPLDRARIQGLVVHAYRTRRNAQKEMSRFLARKKLRKLSWVGVHEEEPYSYLREAMVSKLMKGICNPEEIIDEFQERDIHVDPERKALIREQVGSWDFSAHDFSEDELVFGACQMITHAFSLPGLEHWRLTPGDLQTFLLACRAAYNSFVLYHNFRHAIDVLQSVFCFLLRIGALPPYDPIGQTPVTKSPIASLLSPFDALTLLISAIGHDVGHPGVNNFFLVKLNAPLAQLYNDNSVLEAFHCAAFSQILRRHWPAAFKDKQLRKLLISSILATDMGVHQKFMERMGSLQEKFYANDKSVDGWKPQDIEMYKTLACGLLIKCADISNVARPWTVAEKWTQILQEEFANQGEMEKEVGMETALFGGPPELGNIYKLATSQIGFMSIFALPLFEGISDLLPQLQFTCEHIRRNQAQWHEYANHELRKQGLFVQEQTEIAISPRSLSPPVPVVESSESTPRAVDDEAPPDDSDSPASSDRTESQSRGYNENNIEPVVSPDTPGPQIEITGTPMAPDLTSSRKSSSAMPDLSYFSIPAAPQSARGSCATQYQNPITDNTNRPSGDPAVLAAALYATSATNGTHASTNTEERDYANELSSNDRPSSSRQGQQPGSTRHHAHHSSSVRTSGPSSSNRNSCTRTQSVSTYSNNMTPISPATNATSFLHVDSGDEKRVSDESAPQSDLGAFDDSSTRPSTSYASHAGDQESNYSRSPSFTKDIGQPRSEDGNHHDFSHPALNGTRSPTQQSTTTGESIKNESPQGSPEESHNGVLRRLPKRRSRLRLAFWKRRNHHQQEVHGES</sequence>
<dbReference type="InterPro" id="IPR014189">
    <property type="entry name" value="Quinone_OxRdtase_PIG3"/>
</dbReference>
<dbReference type="InterPro" id="IPR023174">
    <property type="entry name" value="PDEase_CS"/>
</dbReference>
<feature type="compositionally biased region" description="Polar residues" evidence="7">
    <location>
        <begin position="510"/>
        <end position="521"/>
    </location>
</feature>
<dbReference type="Gene3D" id="3.90.180.10">
    <property type="entry name" value="Medium-chain alcohol dehydrogenases, catalytic domain"/>
    <property type="match status" value="1"/>
</dbReference>
<dbReference type="FunFam" id="1.10.1300.10:FF:000014">
    <property type="entry name" value="Phosphodiesterase"/>
    <property type="match status" value="1"/>
</dbReference>
<dbReference type="Proteomes" id="UP000190744">
    <property type="component" value="Unassembled WGS sequence"/>
</dbReference>
<dbReference type="PROSITE" id="PS51845">
    <property type="entry name" value="PDEASE_I_2"/>
    <property type="match status" value="1"/>
</dbReference>
<protein>
    <recommendedName>
        <fullName evidence="6">Phosphodiesterase</fullName>
        <ecNumber evidence="6">3.1.4.-</ecNumber>
    </recommendedName>
</protein>
<comment type="cofactor">
    <cofactor evidence="6">
        <name>a divalent metal cation</name>
        <dbReference type="ChEBI" id="CHEBI:60240"/>
    </cofactor>
    <text evidence="6">Binds 2 divalent metal cations per subunit. Site 1 may preferentially bind zinc ions, while site 2 has a preference for magnesium and/or manganese ions.</text>
</comment>
<dbReference type="Pfam" id="PF00233">
    <property type="entry name" value="PDEase_I"/>
    <property type="match status" value="1"/>
</dbReference>
<evidence type="ECO:0000313" key="10">
    <source>
        <dbReference type="Proteomes" id="UP000190744"/>
    </source>
</evidence>
<dbReference type="Gene3D" id="1.10.1300.10">
    <property type="entry name" value="3'5'-cyclic nucleotide phosphodiesterase, catalytic domain"/>
    <property type="match status" value="1"/>
</dbReference>
<feature type="binding site" evidence="4">
    <location>
        <position position="752"/>
    </location>
    <ligand>
        <name>AMP</name>
        <dbReference type="ChEBI" id="CHEBI:456215"/>
    </ligand>
</feature>
<feature type="region of interest" description="Disordered" evidence="7">
    <location>
        <begin position="982"/>
        <end position="1066"/>
    </location>
</feature>
<accession>A0A1S9RLI1</accession>
<keyword evidence="6" id="KW-0378">Hydrolase</keyword>
<evidence type="ECO:0000256" key="4">
    <source>
        <dbReference type="PIRSR" id="PIRSR623088-2"/>
    </source>
</evidence>
<feature type="binding site" evidence="5">
    <location>
        <position position="752"/>
    </location>
    <ligand>
        <name>Zn(2+)</name>
        <dbReference type="ChEBI" id="CHEBI:29105"/>
        <label>1</label>
    </ligand>
</feature>
<feature type="region of interest" description="Disordered" evidence="7">
    <location>
        <begin position="1078"/>
        <end position="1102"/>
    </location>
</feature>
<feature type="compositionally biased region" description="Low complexity" evidence="7">
    <location>
        <begin position="991"/>
        <end position="1000"/>
    </location>
</feature>
<dbReference type="GO" id="GO:0007165">
    <property type="term" value="P:signal transduction"/>
    <property type="evidence" value="ECO:0007669"/>
    <property type="project" value="InterPro"/>
</dbReference>
<feature type="active site" description="Proton donor" evidence="3">
    <location>
        <position position="694"/>
    </location>
</feature>
<proteinExistence type="inferred from homology"/>
<feature type="binding site" evidence="4">
    <location>
        <begin position="694"/>
        <end position="698"/>
    </location>
    <ligand>
        <name>AMP</name>
        <dbReference type="ChEBI" id="CHEBI:456215"/>
    </ligand>
</feature>
<dbReference type="GO" id="GO:0070402">
    <property type="term" value="F:NADPH binding"/>
    <property type="evidence" value="ECO:0007669"/>
    <property type="project" value="TreeGrafter"/>
</dbReference>
<dbReference type="SMART" id="SM00471">
    <property type="entry name" value="HDc"/>
    <property type="match status" value="1"/>
</dbReference>
<organism evidence="9 10">
    <name type="scientific">Penicillium brasilianum</name>
    <dbReference type="NCBI Taxonomy" id="104259"/>
    <lineage>
        <taxon>Eukaryota</taxon>
        <taxon>Fungi</taxon>
        <taxon>Dikarya</taxon>
        <taxon>Ascomycota</taxon>
        <taxon>Pezizomycotina</taxon>
        <taxon>Eurotiomycetes</taxon>
        <taxon>Eurotiomycetidae</taxon>
        <taxon>Eurotiales</taxon>
        <taxon>Aspergillaceae</taxon>
        <taxon>Penicillium</taxon>
    </lineage>
</organism>
<evidence type="ECO:0000313" key="9">
    <source>
        <dbReference type="EMBL" id="OOQ86367.1"/>
    </source>
</evidence>
<evidence type="ECO:0000256" key="3">
    <source>
        <dbReference type="PIRSR" id="PIRSR623088-1"/>
    </source>
</evidence>
<dbReference type="InterPro" id="IPR013149">
    <property type="entry name" value="ADH-like_C"/>
</dbReference>
<gene>
    <name evidence="9" type="ORF">PEBR_21625</name>
</gene>
<comment type="similarity">
    <text evidence="6">Belongs to the cyclic nucleotide phosphodiesterase family.</text>
</comment>
<dbReference type="GO" id="GO:0046872">
    <property type="term" value="F:metal ion binding"/>
    <property type="evidence" value="ECO:0007669"/>
    <property type="project" value="UniProtKB-KW"/>
</dbReference>
<keyword evidence="1" id="KW-0521">NADP</keyword>
<dbReference type="InterPro" id="IPR013154">
    <property type="entry name" value="ADH-like_N"/>
</dbReference>
<dbReference type="InterPro" id="IPR036291">
    <property type="entry name" value="NAD(P)-bd_dom_sf"/>
</dbReference>
<dbReference type="NCBIfam" id="TIGR02824">
    <property type="entry name" value="quinone_pig3"/>
    <property type="match status" value="1"/>
</dbReference>
<feature type="binding site" evidence="5">
    <location>
        <position position="866"/>
    </location>
    <ligand>
        <name>Zn(2+)</name>
        <dbReference type="ChEBI" id="CHEBI:29105"/>
        <label>1</label>
    </ligand>
</feature>
<dbReference type="CDD" id="cd05276">
    <property type="entry name" value="p53_inducible_oxidoreductase"/>
    <property type="match status" value="1"/>
</dbReference>
<evidence type="ECO:0000256" key="6">
    <source>
        <dbReference type="RuleBase" id="RU363067"/>
    </source>
</evidence>
<evidence type="ECO:0000256" key="1">
    <source>
        <dbReference type="ARBA" id="ARBA00022857"/>
    </source>
</evidence>
<feature type="compositionally biased region" description="Polar residues" evidence="7">
    <location>
        <begin position="1277"/>
        <end position="1301"/>
    </location>
</feature>
<feature type="binding site" evidence="4">
    <location>
        <position position="866"/>
    </location>
    <ligand>
        <name>AMP</name>
        <dbReference type="ChEBI" id="CHEBI:456215"/>
    </ligand>
</feature>
<feature type="region of interest" description="Disordered" evidence="7">
    <location>
        <begin position="1118"/>
        <end position="1315"/>
    </location>
</feature>
<dbReference type="InterPro" id="IPR020843">
    <property type="entry name" value="ER"/>
</dbReference>
<feature type="compositionally biased region" description="Polar residues" evidence="7">
    <location>
        <begin position="1056"/>
        <end position="1065"/>
    </location>
</feature>
<feature type="compositionally biased region" description="Polar residues" evidence="7">
    <location>
        <begin position="1230"/>
        <end position="1253"/>
    </location>
</feature>
<dbReference type="Gene3D" id="3.40.50.720">
    <property type="entry name" value="NAD(P)-binding Rossmann-like Domain"/>
    <property type="match status" value="1"/>
</dbReference>
<dbReference type="InterPro" id="IPR023088">
    <property type="entry name" value="PDEase"/>
</dbReference>
<feature type="compositionally biased region" description="Basic and acidic residues" evidence="7">
    <location>
        <begin position="1205"/>
        <end position="1214"/>
    </location>
</feature>
<dbReference type="Pfam" id="PF08240">
    <property type="entry name" value="ADH_N"/>
    <property type="match status" value="1"/>
</dbReference>
<dbReference type="SUPFAM" id="SSF109604">
    <property type="entry name" value="HD-domain/PDEase-like"/>
    <property type="match status" value="1"/>
</dbReference>
<dbReference type="EMBL" id="LJBN01000143">
    <property type="protein sequence ID" value="OOQ86367.1"/>
    <property type="molecule type" value="Genomic_DNA"/>
</dbReference>
<dbReference type="InterPro" id="IPR002073">
    <property type="entry name" value="PDEase_catalytic_dom"/>
</dbReference>
<feature type="compositionally biased region" description="Low complexity" evidence="7">
    <location>
        <begin position="1162"/>
        <end position="1171"/>
    </location>
</feature>
<feature type="compositionally biased region" description="Basic and acidic residues" evidence="7">
    <location>
        <begin position="1261"/>
        <end position="1271"/>
    </location>
</feature>
<dbReference type="GO" id="GO:0004114">
    <property type="term" value="F:3',5'-cyclic-nucleotide phosphodiesterase activity"/>
    <property type="evidence" value="ECO:0007669"/>
    <property type="project" value="InterPro"/>
</dbReference>
<dbReference type="PANTHER" id="PTHR48106:SF18">
    <property type="entry name" value="QUINONE OXIDOREDUCTASE PIG3"/>
    <property type="match status" value="1"/>
</dbReference>
<dbReference type="SMART" id="SM00829">
    <property type="entry name" value="PKS_ER"/>
    <property type="match status" value="1"/>
</dbReference>
<feature type="compositionally biased region" description="Polar residues" evidence="7">
    <location>
        <begin position="1081"/>
        <end position="1100"/>
    </location>
</feature>
<dbReference type="SUPFAM" id="SSF50129">
    <property type="entry name" value="GroES-like"/>
    <property type="match status" value="1"/>
</dbReference>
<dbReference type="GO" id="GO:0016651">
    <property type="term" value="F:oxidoreductase activity, acting on NAD(P)H"/>
    <property type="evidence" value="ECO:0007669"/>
    <property type="project" value="TreeGrafter"/>
</dbReference>
<feature type="compositionally biased region" description="Low complexity" evidence="7">
    <location>
        <begin position="1140"/>
        <end position="1152"/>
    </location>
</feature>
<dbReference type="InterPro" id="IPR036971">
    <property type="entry name" value="PDEase_catalytic_dom_sf"/>
</dbReference>
<dbReference type="InterPro" id="IPR003607">
    <property type="entry name" value="HD/PDEase_dom"/>
</dbReference>
<evidence type="ECO:0000256" key="2">
    <source>
        <dbReference type="ARBA" id="ARBA00023002"/>
    </source>
</evidence>
<feature type="binding site" evidence="5">
    <location>
        <position position="698"/>
    </location>
    <ligand>
        <name>Zn(2+)</name>
        <dbReference type="ChEBI" id="CHEBI:29105"/>
        <label>1</label>
    </ligand>
</feature>
<keyword evidence="2" id="KW-0560">Oxidoreductase</keyword>
<feature type="binding site" evidence="5">
    <location>
        <position position="752"/>
    </location>
    <ligand>
        <name>Zn(2+)</name>
        <dbReference type="ChEBI" id="CHEBI:29105"/>
        <label>2</label>
    </ligand>
</feature>
<dbReference type="CDD" id="cd00077">
    <property type="entry name" value="HDc"/>
    <property type="match status" value="1"/>
</dbReference>